<keyword evidence="3" id="KW-1185">Reference proteome</keyword>
<evidence type="ECO:0000256" key="1">
    <source>
        <dbReference type="SAM" id="MobiDB-lite"/>
    </source>
</evidence>
<reference evidence="2" key="2">
    <citation type="submission" date="2020-09" db="EMBL/GenBank/DDBJ databases">
        <authorList>
            <person name="Sun Q."/>
            <person name="Ohkuma M."/>
        </authorList>
    </citation>
    <scope>NUCLEOTIDE SEQUENCE</scope>
    <source>
        <strain evidence="2">JCM 3086</strain>
    </source>
</reference>
<comment type="caution">
    <text evidence="2">The sequence shown here is derived from an EMBL/GenBank/DDBJ whole genome shotgun (WGS) entry which is preliminary data.</text>
</comment>
<dbReference type="AlphaFoldDB" id="A0A917KV28"/>
<feature type="region of interest" description="Disordered" evidence="1">
    <location>
        <begin position="25"/>
        <end position="56"/>
    </location>
</feature>
<evidence type="ECO:0000313" key="2">
    <source>
        <dbReference type="EMBL" id="GGJ29452.1"/>
    </source>
</evidence>
<gene>
    <name evidence="2" type="ORF">GCM10010121_045950</name>
</gene>
<dbReference type="EMBL" id="BMQA01000014">
    <property type="protein sequence ID" value="GGJ29452.1"/>
    <property type="molecule type" value="Genomic_DNA"/>
</dbReference>
<evidence type="ECO:0000313" key="3">
    <source>
        <dbReference type="Proteomes" id="UP000657574"/>
    </source>
</evidence>
<reference evidence="2" key="1">
    <citation type="journal article" date="2014" name="Int. J. Syst. Evol. Microbiol.">
        <title>Complete genome sequence of Corynebacterium casei LMG S-19264T (=DSM 44701T), isolated from a smear-ripened cheese.</title>
        <authorList>
            <consortium name="US DOE Joint Genome Institute (JGI-PGF)"/>
            <person name="Walter F."/>
            <person name="Albersmeier A."/>
            <person name="Kalinowski J."/>
            <person name="Ruckert C."/>
        </authorList>
    </citation>
    <scope>NUCLEOTIDE SEQUENCE</scope>
    <source>
        <strain evidence="2">JCM 3086</strain>
    </source>
</reference>
<dbReference type="Proteomes" id="UP000657574">
    <property type="component" value="Unassembled WGS sequence"/>
</dbReference>
<name>A0A917KV28_9ACTN</name>
<feature type="compositionally biased region" description="Basic and acidic residues" evidence="1">
    <location>
        <begin position="36"/>
        <end position="56"/>
    </location>
</feature>
<sequence>MSALADDWHTYAMYVNTYADRRQCERPAHRGGSRLRAYDRRLTHRRSAAEVREGAK</sequence>
<proteinExistence type="predicted"/>
<accession>A0A917KV28</accession>
<protein>
    <submittedName>
        <fullName evidence="2">Uncharacterized protein</fullName>
    </submittedName>
</protein>
<organism evidence="2 3">
    <name type="scientific">Streptomyces brasiliensis</name>
    <dbReference type="NCBI Taxonomy" id="1954"/>
    <lineage>
        <taxon>Bacteria</taxon>
        <taxon>Bacillati</taxon>
        <taxon>Actinomycetota</taxon>
        <taxon>Actinomycetes</taxon>
        <taxon>Kitasatosporales</taxon>
        <taxon>Streptomycetaceae</taxon>
        <taxon>Streptomyces</taxon>
    </lineage>
</organism>